<gene>
    <name evidence="7" type="ORF">HNR73_006282</name>
</gene>
<feature type="signal peptide" evidence="5">
    <location>
        <begin position="1"/>
        <end position="29"/>
    </location>
</feature>
<evidence type="ECO:0000256" key="1">
    <source>
        <dbReference type="ARBA" id="ARBA00022512"/>
    </source>
</evidence>
<evidence type="ECO:0000256" key="3">
    <source>
        <dbReference type="ARBA" id="ARBA00023087"/>
    </source>
</evidence>
<name>A0A841G144_9ACTN</name>
<comment type="caution">
    <text evidence="7">The sequence shown here is derived from an EMBL/GenBank/DDBJ whole genome shotgun (WGS) entry which is preliminary data.</text>
</comment>
<keyword evidence="1" id="KW-0964">Secreted</keyword>
<evidence type="ECO:0000256" key="5">
    <source>
        <dbReference type="SAM" id="SignalP"/>
    </source>
</evidence>
<evidence type="ECO:0000256" key="4">
    <source>
        <dbReference type="SAM" id="MobiDB-lite"/>
    </source>
</evidence>
<keyword evidence="3" id="KW-0034">Amyloid</keyword>
<dbReference type="RefSeq" id="WP_184791195.1">
    <property type="nucleotide sequence ID" value="NZ_BONT01000009.1"/>
</dbReference>
<keyword evidence="1" id="KW-0134">Cell wall</keyword>
<dbReference type="PROSITE" id="PS51884">
    <property type="entry name" value="CHAPLIN"/>
    <property type="match status" value="2"/>
</dbReference>
<organism evidence="7 8">
    <name type="scientific">Phytomonospora endophytica</name>
    <dbReference type="NCBI Taxonomy" id="714109"/>
    <lineage>
        <taxon>Bacteria</taxon>
        <taxon>Bacillati</taxon>
        <taxon>Actinomycetota</taxon>
        <taxon>Actinomycetes</taxon>
        <taxon>Micromonosporales</taxon>
        <taxon>Micromonosporaceae</taxon>
        <taxon>Phytomonospora</taxon>
    </lineage>
</organism>
<dbReference type="GO" id="GO:0007155">
    <property type="term" value="P:cell adhesion"/>
    <property type="evidence" value="ECO:0007669"/>
    <property type="project" value="UniProtKB-KW"/>
</dbReference>
<protein>
    <recommendedName>
        <fullName evidence="6">Chaplin domain-containing protein</fullName>
    </recommendedName>
</protein>
<evidence type="ECO:0000313" key="7">
    <source>
        <dbReference type="EMBL" id="MBB6038399.1"/>
    </source>
</evidence>
<accession>A0A841G144</accession>
<feature type="domain" description="Chaplin" evidence="6">
    <location>
        <begin position="158"/>
        <end position="198"/>
    </location>
</feature>
<dbReference type="Proteomes" id="UP000548476">
    <property type="component" value="Unassembled WGS sequence"/>
</dbReference>
<sequence>MKKSLARKVVRTGILAAGFLLLTGGAASAADLGTTGNYGAGNGNQAVAAAQAPITICGNAAAAGGTSSAWCDGDTSADITADALNNLWTSDNYGLLNGNQAAATVQAPITGCGNAASLLGASTAGCSGRADANLGKRTVTESAPVEAGRTYDLITYGNYGAGNGNQVAGIVQAPISVCGNAAAVGGTADAGCDGSVHAVSKPSLTPNMYTSDNFGLLNGNQVGAGVQAPITACGNSVAVLGATAAGCKGNASAQSGSDHDPAATKASTSAPATRTAASGAGLDSLTGLLG</sequence>
<dbReference type="InterPro" id="IPR005528">
    <property type="entry name" value="ChpA-H"/>
</dbReference>
<feature type="chain" id="PRO_5032766347" description="Chaplin domain-containing protein" evidence="5">
    <location>
        <begin position="30"/>
        <end position="290"/>
    </location>
</feature>
<evidence type="ECO:0000259" key="6">
    <source>
        <dbReference type="PROSITE" id="PS51884"/>
    </source>
</evidence>
<proteinExistence type="predicted"/>
<feature type="domain" description="Chaplin" evidence="6">
    <location>
        <begin position="213"/>
        <end position="253"/>
    </location>
</feature>
<evidence type="ECO:0000313" key="8">
    <source>
        <dbReference type="Proteomes" id="UP000548476"/>
    </source>
</evidence>
<feature type="compositionally biased region" description="Low complexity" evidence="4">
    <location>
        <begin position="263"/>
        <end position="278"/>
    </location>
</feature>
<keyword evidence="2" id="KW-0130">Cell adhesion</keyword>
<reference evidence="7 8" key="1">
    <citation type="submission" date="2020-08" db="EMBL/GenBank/DDBJ databases">
        <title>Genomic Encyclopedia of Type Strains, Phase IV (KMG-IV): sequencing the most valuable type-strain genomes for metagenomic binning, comparative biology and taxonomic classification.</title>
        <authorList>
            <person name="Goeker M."/>
        </authorList>
    </citation>
    <scope>NUCLEOTIDE SEQUENCE [LARGE SCALE GENOMIC DNA]</scope>
    <source>
        <strain evidence="7 8">YIM 65646</strain>
    </source>
</reference>
<dbReference type="AlphaFoldDB" id="A0A841G144"/>
<dbReference type="Pfam" id="PF03777">
    <property type="entry name" value="ChpA-C"/>
    <property type="match status" value="1"/>
</dbReference>
<keyword evidence="5" id="KW-0732">Signal</keyword>
<dbReference type="EMBL" id="JACHGT010000016">
    <property type="protein sequence ID" value="MBB6038399.1"/>
    <property type="molecule type" value="Genomic_DNA"/>
</dbReference>
<feature type="region of interest" description="Disordered" evidence="4">
    <location>
        <begin position="250"/>
        <end position="278"/>
    </location>
</feature>
<evidence type="ECO:0000256" key="2">
    <source>
        <dbReference type="ARBA" id="ARBA00022889"/>
    </source>
</evidence>
<keyword evidence="8" id="KW-1185">Reference proteome</keyword>